<comment type="caution">
    <text evidence="1">The sequence shown here is derived from an EMBL/GenBank/DDBJ whole genome shotgun (WGS) entry which is preliminary data.</text>
</comment>
<dbReference type="EMBL" id="CM044706">
    <property type="protein sequence ID" value="KAI5658068.1"/>
    <property type="molecule type" value="Genomic_DNA"/>
</dbReference>
<evidence type="ECO:0000313" key="2">
    <source>
        <dbReference type="Proteomes" id="UP001060085"/>
    </source>
</evidence>
<name>A0ACC0ADK9_CATRO</name>
<reference evidence="2" key="1">
    <citation type="journal article" date="2023" name="Nat. Plants">
        <title>Single-cell RNA sequencing provides a high-resolution roadmap for understanding the multicellular compartmentation of specialized metabolism.</title>
        <authorList>
            <person name="Sun S."/>
            <person name="Shen X."/>
            <person name="Li Y."/>
            <person name="Li Y."/>
            <person name="Wang S."/>
            <person name="Li R."/>
            <person name="Zhang H."/>
            <person name="Shen G."/>
            <person name="Guo B."/>
            <person name="Wei J."/>
            <person name="Xu J."/>
            <person name="St-Pierre B."/>
            <person name="Chen S."/>
            <person name="Sun C."/>
        </authorList>
    </citation>
    <scope>NUCLEOTIDE SEQUENCE [LARGE SCALE GENOMIC DNA]</scope>
</reference>
<dbReference type="Proteomes" id="UP001060085">
    <property type="component" value="Linkage Group LG06"/>
</dbReference>
<organism evidence="1 2">
    <name type="scientific">Catharanthus roseus</name>
    <name type="common">Madagascar periwinkle</name>
    <name type="synonym">Vinca rosea</name>
    <dbReference type="NCBI Taxonomy" id="4058"/>
    <lineage>
        <taxon>Eukaryota</taxon>
        <taxon>Viridiplantae</taxon>
        <taxon>Streptophyta</taxon>
        <taxon>Embryophyta</taxon>
        <taxon>Tracheophyta</taxon>
        <taxon>Spermatophyta</taxon>
        <taxon>Magnoliopsida</taxon>
        <taxon>eudicotyledons</taxon>
        <taxon>Gunneridae</taxon>
        <taxon>Pentapetalae</taxon>
        <taxon>asterids</taxon>
        <taxon>lamiids</taxon>
        <taxon>Gentianales</taxon>
        <taxon>Apocynaceae</taxon>
        <taxon>Rauvolfioideae</taxon>
        <taxon>Vinceae</taxon>
        <taxon>Catharanthinae</taxon>
        <taxon>Catharanthus</taxon>
    </lineage>
</organism>
<evidence type="ECO:0000313" key="1">
    <source>
        <dbReference type="EMBL" id="KAI5658068.1"/>
    </source>
</evidence>
<proteinExistence type="predicted"/>
<keyword evidence="2" id="KW-1185">Reference proteome</keyword>
<sequence>MHKSSAPHRASSDGVDVSYSGEWIHLKRGVDRGGCDPISLRGHRIMLCNRVGCLVESQEGIETKVGPRTDLVETVLMYLDSLRLPSCARNPHVGSGISIVKKPLMHTHTRGLTEHRGHCREAHRYPTQPQLT</sequence>
<accession>A0ACC0ADK9</accession>
<protein>
    <submittedName>
        <fullName evidence="1">Uncharacterized protein</fullName>
    </submittedName>
</protein>
<gene>
    <name evidence="1" type="ORF">M9H77_26861</name>
</gene>